<feature type="domain" description="ABC transporter" evidence="12">
    <location>
        <begin position="8"/>
        <end position="244"/>
    </location>
</feature>
<dbReference type="SMART" id="SM00382">
    <property type="entry name" value="AAA"/>
    <property type="match status" value="2"/>
</dbReference>
<evidence type="ECO:0000259" key="12">
    <source>
        <dbReference type="PROSITE" id="PS50893"/>
    </source>
</evidence>
<proteinExistence type="inferred from homology"/>
<evidence type="ECO:0000313" key="14">
    <source>
        <dbReference type="Proteomes" id="UP001290462"/>
    </source>
</evidence>
<feature type="domain" description="ABC transporter" evidence="12">
    <location>
        <begin position="251"/>
        <end position="499"/>
    </location>
</feature>
<dbReference type="Gene3D" id="3.40.50.300">
    <property type="entry name" value="P-loop containing nucleotide triphosphate hydrolases"/>
    <property type="match status" value="2"/>
</dbReference>
<dbReference type="PROSITE" id="PS00211">
    <property type="entry name" value="ABC_TRANSPORTER_1"/>
    <property type="match status" value="1"/>
</dbReference>
<accession>A0AAW9JPR1</accession>
<comment type="caution">
    <text evidence="13">The sequence shown here is derived from an EMBL/GenBank/DDBJ whole genome shotgun (WGS) entry which is preliminary data.</text>
</comment>
<evidence type="ECO:0000256" key="2">
    <source>
        <dbReference type="ARBA" id="ARBA00004533"/>
    </source>
</evidence>
<dbReference type="FunFam" id="3.40.50.300:FF:000126">
    <property type="entry name" value="Galactose/methyl galactoside import ATP-binding protein MglA"/>
    <property type="match status" value="1"/>
</dbReference>
<dbReference type="GO" id="GO:0005886">
    <property type="term" value="C:plasma membrane"/>
    <property type="evidence" value="ECO:0007669"/>
    <property type="project" value="UniProtKB-SubCell"/>
</dbReference>
<evidence type="ECO:0000256" key="4">
    <source>
        <dbReference type="ARBA" id="ARBA00022475"/>
    </source>
</evidence>
<comment type="similarity">
    <text evidence="11">Belongs to the ABC transporter superfamily.</text>
</comment>
<dbReference type="GO" id="GO:0043211">
    <property type="term" value="F:ABC-type carbohydrate transporter activity"/>
    <property type="evidence" value="ECO:0007669"/>
    <property type="project" value="UniProtKB-UniRule"/>
</dbReference>
<dbReference type="InterPro" id="IPR017871">
    <property type="entry name" value="ABC_transporter-like_CS"/>
</dbReference>
<dbReference type="EMBL" id="JAVBVO010000003">
    <property type="protein sequence ID" value="MDZ5758452.1"/>
    <property type="molecule type" value="Genomic_DNA"/>
</dbReference>
<keyword evidence="5 11" id="KW-0762">Sugar transport</keyword>
<sequence length="505" mass="56726">MEADNYLLRVEDIEKEFPGVKALNGVQLKIAPGEVHALLGENGAGKSTLMKCLIGMHTPSKGKIWFDGRYIENYTITEALEMGISMIHQELSPVREKSIMENIWLGREPKNKFGLIDHKKMYQMTLDVLDRIQTKLDPKMLIKNLTVAKMQMIELAKAISYNAKLIIMDEPTSSLTEKETLQLYKIIRQLKAENCSIIYISHKLDEIQTICDTLTVLRDGQYVTDRLVKDTSTQEMINLMVGRDINQLFPKQKTEIGKVKFEIRDFSDGKHFNHISFDVREGEILGFAGLVGAGRSEVMESLFGVRSRISGEIYMDGKKVSINNAGDAVKNKLAFLTEDRRKTGIFPMLSVGYNIVSSSIDSFKNKIGLLDNKRLADEAENYIETLKVKTPSANAAIMNLSGGNQQKVLIAKWLLTKPEVLILDEPTRGIDVGAKAEIHRNISTMAYTGKCIIMVSSELPEILGMSDRVVVMHEGKITGILENKDLTQEEILEYASGEKDDFPIK</sequence>
<dbReference type="PANTHER" id="PTHR43790:SF7">
    <property type="entry name" value="GALACTOSE_METHYL GALACTOSIDE IMPORT ATP-BINDING PROTEIN MGLA"/>
    <property type="match status" value="1"/>
</dbReference>
<evidence type="ECO:0000256" key="1">
    <source>
        <dbReference type="ARBA" id="ARBA00004202"/>
    </source>
</evidence>
<dbReference type="AlphaFoldDB" id="A0AAW9JPR1"/>
<keyword evidence="3 11" id="KW-0813">Transport</keyword>
<keyword evidence="8 11" id="KW-0067">ATP-binding</keyword>
<comment type="function">
    <text evidence="11">Part of an ABC transporter complex involved in carbohydrate import. Could be involved in ribose, galactose and/or methyl galactoside import. Responsible for energy coupling to the transport system.</text>
</comment>
<evidence type="ECO:0000256" key="6">
    <source>
        <dbReference type="ARBA" id="ARBA00022737"/>
    </source>
</evidence>
<dbReference type="GO" id="GO:0005524">
    <property type="term" value="F:ATP binding"/>
    <property type="evidence" value="ECO:0007669"/>
    <property type="project" value="UniProtKB-UniRule"/>
</dbReference>
<keyword evidence="4 11" id="KW-1003">Cell membrane</keyword>
<evidence type="ECO:0000256" key="7">
    <source>
        <dbReference type="ARBA" id="ARBA00022741"/>
    </source>
</evidence>
<evidence type="ECO:0000256" key="10">
    <source>
        <dbReference type="ARBA" id="ARBA00023136"/>
    </source>
</evidence>
<dbReference type="FunFam" id="3.40.50.300:FF:000127">
    <property type="entry name" value="Ribose import ATP-binding protein RbsA"/>
    <property type="match status" value="1"/>
</dbReference>
<dbReference type="PANTHER" id="PTHR43790">
    <property type="entry name" value="CARBOHYDRATE TRANSPORT ATP-BINDING PROTEIN MG119-RELATED"/>
    <property type="match status" value="1"/>
</dbReference>
<gene>
    <name evidence="13" type="ORF">RAK27_07220</name>
</gene>
<name>A0AAW9JPR1_CARML</name>
<keyword evidence="9 11" id="KW-1278">Translocase</keyword>
<keyword evidence="7 11" id="KW-0547">Nucleotide-binding</keyword>
<comment type="catalytic activity">
    <reaction evidence="11">
        <text>D-galactose(out) + ATP + H2O = D-galactose(in) + ADP + phosphate + H(+)</text>
        <dbReference type="Rhea" id="RHEA:60156"/>
        <dbReference type="ChEBI" id="CHEBI:4139"/>
        <dbReference type="ChEBI" id="CHEBI:15377"/>
        <dbReference type="ChEBI" id="CHEBI:15378"/>
        <dbReference type="ChEBI" id="CHEBI:30616"/>
        <dbReference type="ChEBI" id="CHEBI:43474"/>
        <dbReference type="ChEBI" id="CHEBI:456216"/>
        <dbReference type="EC" id="7.5.2.11"/>
    </reaction>
</comment>
<dbReference type="InterPro" id="IPR003439">
    <property type="entry name" value="ABC_transporter-like_ATP-bd"/>
</dbReference>
<dbReference type="InterPro" id="IPR050107">
    <property type="entry name" value="ABC_carbohydrate_import_ATPase"/>
</dbReference>
<reference evidence="13" key="1">
    <citation type="submission" date="2023-08" db="EMBL/GenBank/DDBJ databases">
        <title>Genomic characterization of piscicolin 126 produced by Carnobacterium maltaromaticum CM22 strain isolated from salmon (Salmo salar).</title>
        <authorList>
            <person name="Gonzalez-Gragera E."/>
            <person name="Garcia-Lopez J.D."/>
            <person name="Teso-Perez C."/>
            <person name="Gimenez-Hernandez I."/>
            <person name="Peralta-Sanchez J.M."/>
            <person name="Valdivia E."/>
            <person name="Montalban-Lopez M."/>
            <person name="Martin-Platero A.M."/>
            <person name="Banos A."/>
            <person name="Martinez-Bueno M."/>
        </authorList>
    </citation>
    <scope>NUCLEOTIDE SEQUENCE</scope>
    <source>
        <strain evidence="13">CM22</strain>
    </source>
</reference>
<dbReference type="RefSeq" id="WP_010050749.1">
    <property type="nucleotide sequence ID" value="NZ_CBCPHT010000003.1"/>
</dbReference>
<dbReference type="EC" id="7.5.2.11" evidence="11"/>
<evidence type="ECO:0000256" key="8">
    <source>
        <dbReference type="ARBA" id="ARBA00022840"/>
    </source>
</evidence>
<keyword evidence="10 11" id="KW-0472">Membrane</keyword>
<evidence type="ECO:0000256" key="11">
    <source>
        <dbReference type="RuleBase" id="RU367029"/>
    </source>
</evidence>
<keyword evidence="6" id="KW-0677">Repeat</keyword>
<dbReference type="InterPro" id="IPR027417">
    <property type="entry name" value="P-loop_NTPase"/>
</dbReference>
<evidence type="ECO:0000256" key="3">
    <source>
        <dbReference type="ARBA" id="ARBA00022448"/>
    </source>
</evidence>
<evidence type="ECO:0000313" key="13">
    <source>
        <dbReference type="EMBL" id="MDZ5758452.1"/>
    </source>
</evidence>
<dbReference type="Pfam" id="PF00005">
    <property type="entry name" value="ABC_tran"/>
    <property type="match status" value="2"/>
</dbReference>
<protein>
    <recommendedName>
        <fullName evidence="11">Ribose/galactose/methyl galactoside import ATP-binding protein</fullName>
        <ecNumber evidence="11">7.5.2.11</ecNumber>
    </recommendedName>
</protein>
<evidence type="ECO:0000256" key="5">
    <source>
        <dbReference type="ARBA" id="ARBA00022597"/>
    </source>
</evidence>
<dbReference type="GO" id="GO:0015749">
    <property type="term" value="P:monosaccharide transmembrane transport"/>
    <property type="evidence" value="ECO:0007669"/>
    <property type="project" value="UniProtKB-ARBA"/>
</dbReference>
<dbReference type="PROSITE" id="PS50893">
    <property type="entry name" value="ABC_TRANSPORTER_2"/>
    <property type="match status" value="2"/>
</dbReference>
<dbReference type="Proteomes" id="UP001290462">
    <property type="component" value="Unassembled WGS sequence"/>
</dbReference>
<evidence type="ECO:0000256" key="9">
    <source>
        <dbReference type="ARBA" id="ARBA00022967"/>
    </source>
</evidence>
<dbReference type="SUPFAM" id="SSF52540">
    <property type="entry name" value="P-loop containing nucleoside triphosphate hydrolases"/>
    <property type="match status" value="2"/>
</dbReference>
<dbReference type="InterPro" id="IPR003593">
    <property type="entry name" value="AAA+_ATPase"/>
</dbReference>
<dbReference type="GO" id="GO:0016887">
    <property type="term" value="F:ATP hydrolysis activity"/>
    <property type="evidence" value="ECO:0007669"/>
    <property type="project" value="InterPro"/>
</dbReference>
<comment type="subcellular location">
    <subcellularLocation>
        <location evidence="2">Cell inner membrane</location>
    </subcellularLocation>
    <subcellularLocation>
        <location evidence="1 11">Cell membrane</location>
        <topology evidence="1 11">Peripheral membrane protein</topology>
    </subcellularLocation>
</comment>
<organism evidence="13 14">
    <name type="scientific">Carnobacterium maltaromaticum</name>
    <name type="common">Carnobacterium piscicola</name>
    <dbReference type="NCBI Taxonomy" id="2751"/>
    <lineage>
        <taxon>Bacteria</taxon>
        <taxon>Bacillati</taxon>
        <taxon>Bacillota</taxon>
        <taxon>Bacilli</taxon>
        <taxon>Lactobacillales</taxon>
        <taxon>Carnobacteriaceae</taxon>
        <taxon>Carnobacterium</taxon>
    </lineage>
</organism>
<dbReference type="CDD" id="cd03215">
    <property type="entry name" value="ABC_Carb_Monos_II"/>
    <property type="match status" value="1"/>
</dbReference>
<dbReference type="CDD" id="cd03216">
    <property type="entry name" value="ABC_Carb_Monos_I"/>
    <property type="match status" value="1"/>
</dbReference>